<name>U4KN21_9MOLU</name>
<dbReference type="RefSeq" id="WP_030004547.1">
    <property type="nucleotide sequence ID" value="NC_022549.1"/>
</dbReference>
<dbReference type="InterPro" id="IPR013136">
    <property type="entry name" value="WSTF_Acf1_Cbp146"/>
</dbReference>
<proteinExistence type="predicted"/>
<dbReference type="OrthoDB" id="411301at2"/>
<dbReference type="Proteomes" id="UP000032737">
    <property type="component" value="Chromosome"/>
</dbReference>
<gene>
    <name evidence="2" type="ORF">BN85306660</name>
</gene>
<dbReference type="EMBL" id="FO681348">
    <property type="protein sequence ID" value="CCV65687.1"/>
    <property type="molecule type" value="Genomic_DNA"/>
</dbReference>
<evidence type="ECO:0000313" key="3">
    <source>
        <dbReference type="Proteomes" id="UP000032737"/>
    </source>
</evidence>
<dbReference type="KEGG" id="abra:BN85306660"/>
<dbReference type="HOGENOM" id="CLU_1782614_0_0_14"/>
<protein>
    <recommendedName>
        <fullName evidence="1">WAC domain-containing protein</fullName>
    </recommendedName>
</protein>
<keyword evidence="3" id="KW-1185">Reference proteome</keyword>
<dbReference type="AlphaFoldDB" id="U4KN21"/>
<feature type="domain" description="WAC" evidence="1">
    <location>
        <begin position="123"/>
        <end position="145"/>
    </location>
</feature>
<dbReference type="STRING" id="61635.BN85306660"/>
<sequence>MSKSINYRITVKIKKSIQEVCEKLFDYDLLKYHQQPPLITYHLMRGKTLEKGAVTRLFYNYNGTKIYMDEYVIDNQLPTSITLLYTMGDIKNKMTYSFSNVNDQNTLWTNEVIFEFVDDFTVDKLHYIKQTEEDMKAFKEYIERD</sequence>
<evidence type="ECO:0000259" key="1">
    <source>
        <dbReference type="PROSITE" id="PS51136"/>
    </source>
</evidence>
<reference evidence="2 3" key="1">
    <citation type="journal article" date="2013" name="J. Mol. Microbiol. Biotechnol.">
        <title>Analysis of the Complete Genomes of Acholeplasma brassicae , A. palmae and A. laidlawii and Their Comparison to the Obligate Parasites from ' Candidatus Phytoplasma'.</title>
        <authorList>
            <person name="Kube M."/>
            <person name="Siewert C."/>
            <person name="Migdoll A.M."/>
            <person name="Duduk B."/>
            <person name="Holz S."/>
            <person name="Rabus R."/>
            <person name="Seemuller E."/>
            <person name="Mitrovic J."/>
            <person name="Muller I."/>
            <person name="Buttner C."/>
            <person name="Reinhardt R."/>
        </authorList>
    </citation>
    <scope>NUCLEOTIDE SEQUENCE [LARGE SCALE GENOMIC DNA]</scope>
    <source>
        <strain evidence="3">0502</strain>
    </source>
</reference>
<dbReference type="PROSITE" id="PS51136">
    <property type="entry name" value="WAC"/>
    <property type="match status" value="1"/>
</dbReference>
<dbReference type="SUPFAM" id="SSF55961">
    <property type="entry name" value="Bet v1-like"/>
    <property type="match status" value="1"/>
</dbReference>
<accession>U4KN21</accession>
<organism evidence="2 3">
    <name type="scientific">Acholeplasma brassicae</name>
    <dbReference type="NCBI Taxonomy" id="61635"/>
    <lineage>
        <taxon>Bacteria</taxon>
        <taxon>Bacillati</taxon>
        <taxon>Mycoplasmatota</taxon>
        <taxon>Mollicutes</taxon>
        <taxon>Acholeplasmatales</taxon>
        <taxon>Acholeplasmataceae</taxon>
        <taxon>Acholeplasma</taxon>
    </lineage>
</organism>
<evidence type="ECO:0000313" key="2">
    <source>
        <dbReference type="EMBL" id="CCV65687.1"/>
    </source>
</evidence>